<protein>
    <submittedName>
        <fullName evidence="7">Uncharacterized protein</fullName>
    </submittedName>
</protein>
<dbReference type="Proteomes" id="UP000774804">
    <property type="component" value="Unassembled WGS sequence"/>
</dbReference>
<evidence type="ECO:0000313" key="5">
    <source>
        <dbReference type="EMBL" id="KAG2987800.1"/>
    </source>
</evidence>
<name>A0A329SG97_9STRA</name>
<dbReference type="OrthoDB" id="107966at2759"/>
<evidence type="ECO:0000313" key="2">
    <source>
        <dbReference type="EMBL" id="KAG2860491.1"/>
    </source>
</evidence>
<proteinExistence type="predicted"/>
<sequence>MQRPLSPPRRPRGLRMDLLETRIVAFDEFVQFEEQLGLTVRPLRPIPVLLRPTETIIEYERDFELWLAIRNVSLESLQSHPGVERLFRLDHSNGRFMELRRRHFGTETPLVVDCEERWESGTWKHNEEVISSNYGEERRLRSRSELLDWRLVSPDTFFSVMEDFGPNGRMYRGEKLRPIAVVLRPGETSSGYELNFQRWLSKKNLTLGMLHDDPEEERRLRQCFAYVRAYELMNRKRVVQRLRDQNGRREESMDRVQKRPRLEFDDGYAMETPITGQCDSVEQGANGLSKAEDGANSCASSTTISDPPYSPTSTGLEGTSNATNAEYSDISPDSMMKSESREARDRISQGADNSRGAPATSTKPANADIYGAATKLLLKAKQIEVDSVESELTKDYILVSRKLCRSEAAITDSLGQVRTKTLVDEMKATERSSQSDVLTGTLVHEQQRQNAVLASLIAYEWRDELEIPKQGTQLSINDEADSTQEKLAAIYDKLQLNYDDVLPLRIKLNNRLSWLKATDTDRDAQFQELWEISRALDGKLAQRSILHEQRRVLFFELVR</sequence>
<dbReference type="Proteomes" id="UP000735874">
    <property type="component" value="Unassembled WGS sequence"/>
</dbReference>
<dbReference type="EMBL" id="MJFZ01000197">
    <property type="protein sequence ID" value="RAW34552.1"/>
    <property type="molecule type" value="Genomic_DNA"/>
</dbReference>
<dbReference type="VEuPathDB" id="FungiDB:PC110_g9121"/>
<evidence type="ECO:0000313" key="8">
    <source>
        <dbReference type="Proteomes" id="UP000251314"/>
    </source>
</evidence>
<gene>
    <name evidence="7" type="ORF">PC110_g9121</name>
    <name evidence="2" type="ORF">PC113_g8016</name>
    <name evidence="3" type="ORF">PC115_g6748</name>
    <name evidence="4" type="ORF">PC117_g8196</name>
    <name evidence="5" type="ORF">PC118_g7109</name>
    <name evidence="6" type="ORF">PC129_g19845</name>
</gene>
<dbReference type="EMBL" id="RCMG01000182">
    <property type="protein sequence ID" value="KAG2860491.1"/>
    <property type="molecule type" value="Genomic_DNA"/>
</dbReference>
<dbReference type="Proteomes" id="UP000697107">
    <property type="component" value="Unassembled WGS sequence"/>
</dbReference>
<organism evidence="7 8">
    <name type="scientific">Phytophthora cactorum</name>
    <dbReference type="NCBI Taxonomy" id="29920"/>
    <lineage>
        <taxon>Eukaryota</taxon>
        <taxon>Sar</taxon>
        <taxon>Stramenopiles</taxon>
        <taxon>Oomycota</taxon>
        <taxon>Peronosporomycetes</taxon>
        <taxon>Peronosporales</taxon>
        <taxon>Peronosporaceae</taxon>
        <taxon>Phytophthora</taxon>
    </lineage>
</organism>
<dbReference type="EMBL" id="RCMI01000153">
    <property type="protein sequence ID" value="KAG2929812.1"/>
    <property type="molecule type" value="Genomic_DNA"/>
</dbReference>
<reference evidence="2" key="2">
    <citation type="submission" date="2018-10" db="EMBL/GenBank/DDBJ databases">
        <title>Effector identification in a new, highly contiguous assembly of the strawberry crown rot pathogen Phytophthora cactorum.</title>
        <authorList>
            <person name="Armitage A.D."/>
            <person name="Nellist C.F."/>
            <person name="Bates H."/>
            <person name="Vickerstaff R.J."/>
            <person name="Harrison R.J."/>
        </authorList>
    </citation>
    <scope>NUCLEOTIDE SEQUENCE</scope>
    <source>
        <strain evidence="2">15-7</strain>
        <strain evidence="3">4032</strain>
        <strain evidence="4">4040</strain>
        <strain evidence="5">P415</strain>
        <strain evidence="6">P421</strain>
    </source>
</reference>
<feature type="compositionally biased region" description="Basic and acidic residues" evidence="1">
    <location>
        <begin position="336"/>
        <end position="347"/>
    </location>
</feature>
<dbReference type="EMBL" id="RCMK01000175">
    <property type="protein sequence ID" value="KAG2945724.1"/>
    <property type="molecule type" value="Genomic_DNA"/>
</dbReference>
<keyword evidence="8" id="KW-1185">Reference proteome</keyword>
<dbReference type="EMBL" id="RCMV01001325">
    <property type="protein sequence ID" value="KAG3209133.1"/>
    <property type="molecule type" value="Genomic_DNA"/>
</dbReference>
<evidence type="ECO:0000313" key="7">
    <source>
        <dbReference type="EMBL" id="RAW34552.1"/>
    </source>
</evidence>
<evidence type="ECO:0000313" key="3">
    <source>
        <dbReference type="EMBL" id="KAG2929812.1"/>
    </source>
</evidence>
<reference evidence="7 8" key="1">
    <citation type="submission" date="2018-01" db="EMBL/GenBank/DDBJ databases">
        <title>Draft genome of the strawberry crown rot pathogen Phytophthora cactorum.</title>
        <authorList>
            <person name="Armitage A.D."/>
            <person name="Lysoe E."/>
            <person name="Nellist C.F."/>
            <person name="Harrison R.J."/>
            <person name="Brurberg M.B."/>
        </authorList>
    </citation>
    <scope>NUCLEOTIDE SEQUENCE [LARGE SCALE GENOMIC DNA]</scope>
    <source>
        <strain evidence="7 8">10300</strain>
    </source>
</reference>
<evidence type="ECO:0000313" key="4">
    <source>
        <dbReference type="EMBL" id="KAG2945724.1"/>
    </source>
</evidence>
<evidence type="ECO:0000313" key="6">
    <source>
        <dbReference type="EMBL" id="KAG3209133.1"/>
    </source>
</evidence>
<feature type="compositionally biased region" description="Polar residues" evidence="1">
    <location>
        <begin position="297"/>
        <end position="326"/>
    </location>
</feature>
<dbReference type="Proteomes" id="UP000760860">
    <property type="component" value="Unassembled WGS sequence"/>
</dbReference>
<dbReference type="AlphaFoldDB" id="A0A329SG97"/>
<comment type="caution">
    <text evidence="7">The sequence shown here is derived from an EMBL/GenBank/DDBJ whole genome shotgun (WGS) entry which is preliminary data.</text>
</comment>
<dbReference type="Proteomes" id="UP000251314">
    <property type="component" value="Unassembled WGS sequence"/>
</dbReference>
<dbReference type="Proteomes" id="UP000736787">
    <property type="component" value="Unassembled WGS sequence"/>
</dbReference>
<feature type="region of interest" description="Disordered" evidence="1">
    <location>
        <begin position="243"/>
        <end position="365"/>
    </location>
</feature>
<feature type="compositionally biased region" description="Basic and acidic residues" evidence="1">
    <location>
        <begin position="243"/>
        <end position="264"/>
    </location>
</feature>
<accession>A0A329SG97</accession>
<evidence type="ECO:0000256" key="1">
    <source>
        <dbReference type="SAM" id="MobiDB-lite"/>
    </source>
</evidence>
<dbReference type="EMBL" id="RCML01000165">
    <property type="protein sequence ID" value="KAG2987800.1"/>
    <property type="molecule type" value="Genomic_DNA"/>
</dbReference>